<protein>
    <submittedName>
        <fullName evidence="11">Arabinan endo-1,5-alpha-L-arabinosidase</fullName>
    </submittedName>
</protein>
<name>A0A7G5C1Q2_9BACL</name>
<dbReference type="Proteomes" id="UP000515679">
    <property type="component" value="Chromosome"/>
</dbReference>
<dbReference type="RefSeq" id="WP_182299370.1">
    <property type="nucleotide sequence ID" value="NZ_CP041969.1"/>
</dbReference>
<feature type="region of interest" description="Disordered" evidence="8">
    <location>
        <begin position="399"/>
        <end position="418"/>
    </location>
</feature>
<feature type="domain" description="Extracellular endo-alpha-(1-&gt;5)-L-arabinanase C-terminal" evidence="10">
    <location>
        <begin position="364"/>
        <end position="472"/>
    </location>
</feature>
<organism evidence="11 12">
    <name type="scientific">Cohnella cholangitidis</name>
    <dbReference type="NCBI Taxonomy" id="2598458"/>
    <lineage>
        <taxon>Bacteria</taxon>
        <taxon>Bacillati</taxon>
        <taxon>Bacillota</taxon>
        <taxon>Bacilli</taxon>
        <taxon>Bacillales</taxon>
        <taxon>Paenibacillaceae</taxon>
        <taxon>Cohnella</taxon>
    </lineage>
</organism>
<dbReference type="EMBL" id="CP041969">
    <property type="protein sequence ID" value="QMV43136.1"/>
    <property type="molecule type" value="Genomic_DNA"/>
</dbReference>
<evidence type="ECO:0000256" key="1">
    <source>
        <dbReference type="ARBA" id="ARBA00004834"/>
    </source>
</evidence>
<evidence type="ECO:0000313" key="12">
    <source>
        <dbReference type="Proteomes" id="UP000515679"/>
    </source>
</evidence>
<reference evidence="11 12" key="1">
    <citation type="submission" date="2019-07" db="EMBL/GenBank/DDBJ databases">
        <authorList>
            <person name="Kim J.K."/>
            <person name="Cheong H.-M."/>
            <person name="Choi Y."/>
            <person name="Hwang K.J."/>
            <person name="Lee S."/>
            <person name="Choi C."/>
        </authorList>
    </citation>
    <scope>NUCLEOTIDE SEQUENCE [LARGE SCALE GENOMIC DNA]</scope>
    <source>
        <strain evidence="11 12">KS 22</strain>
    </source>
</reference>
<proteinExistence type="inferred from homology"/>
<dbReference type="InterPro" id="IPR050727">
    <property type="entry name" value="GH43_arabinanases"/>
</dbReference>
<evidence type="ECO:0000313" key="11">
    <source>
        <dbReference type="EMBL" id="QMV43136.1"/>
    </source>
</evidence>
<evidence type="ECO:0000256" key="2">
    <source>
        <dbReference type="ARBA" id="ARBA00009865"/>
    </source>
</evidence>
<dbReference type="Gene3D" id="2.40.128.10">
    <property type="match status" value="1"/>
</dbReference>
<dbReference type="AlphaFoldDB" id="A0A7G5C1Q2"/>
<feature type="active site" description="Proton acceptor" evidence="5">
    <location>
        <position position="63"/>
    </location>
</feature>
<dbReference type="Pfam" id="PF16369">
    <property type="entry name" value="GH43_C"/>
    <property type="match status" value="1"/>
</dbReference>
<dbReference type="GO" id="GO:0004553">
    <property type="term" value="F:hydrolase activity, hydrolyzing O-glycosyl compounds"/>
    <property type="evidence" value="ECO:0007669"/>
    <property type="project" value="InterPro"/>
</dbReference>
<dbReference type="CDD" id="cd08998">
    <property type="entry name" value="GH43_Arb43a-like"/>
    <property type="match status" value="1"/>
</dbReference>
<dbReference type="InterPro" id="IPR023296">
    <property type="entry name" value="Glyco_hydro_beta-prop_sf"/>
</dbReference>
<sequence length="479" mass="52740">MPKYTCRKGAAFILLSAALLMGGCSGGAEIAEPIYPSAPIDYPLYDLSNVDNEQEWRISNAHDPSIIKVGDAYYVFSTDIKAAGTPRPGIMVRKSKDLVQWEWVGYALKDGIPSAASSWTQAANLWAPDIAKLGEKYYLYYSASEFGTNRSMIGLATSTSVEGPWTDEGEVVKTRQGDAPNAIDPNVVIDAEGQPWMAYGSFFGGIYVAPLDPATGKFKDQGFGKRIASRSHQTEEGALEGPYIIYEPKFKKYYLFVSYDSLFADYNVRVGRSDDIEGPYVDVNGREMNDSSYEPQHEIGNKVLGGYSFSEGEGWVAPGHNSILRDGDRSFMIHHARGQSKTSWAYLHVRQMLWTEDGWPVVSPERYAGEKVQAIPQSSIPGQWERIYLAKDSNGRVKGKPLTLSEDGGAEGDPGTGKWKLAGEHTLEVKWTLDNGETSVEVLELLPSWDWELKKSTLAFTGLSSDGTGVWGKKISSAK</sequence>
<dbReference type="PANTHER" id="PTHR43301">
    <property type="entry name" value="ARABINAN ENDO-1,5-ALPHA-L-ARABINOSIDASE"/>
    <property type="match status" value="1"/>
</dbReference>
<evidence type="ECO:0000256" key="6">
    <source>
        <dbReference type="PIRSR" id="PIRSR606710-2"/>
    </source>
</evidence>
<dbReference type="PANTHER" id="PTHR43301:SF3">
    <property type="entry name" value="ARABINAN ENDO-1,5-ALPHA-L-ARABINOSIDASE A-RELATED"/>
    <property type="match status" value="1"/>
</dbReference>
<comment type="pathway">
    <text evidence="1">Glycan metabolism; L-arabinan degradation.</text>
</comment>
<keyword evidence="4 7" id="KW-0326">Glycosidase</keyword>
<keyword evidence="12" id="KW-1185">Reference proteome</keyword>
<dbReference type="Gene3D" id="2.115.10.20">
    <property type="entry name" value="Glycosyl hydrolase domain, family 43"/>
    <property type="match status" value="1"/>
</dbReference>
<keyword evidence="3 7" id="KW-0378">Hydrolase</keyword>
<feature type="chain" id="PRO_5038350339" evidence="9">
    <location>
        <begin position="31"/>
        <end position="479"/>
    </location>
</feature>
<feature type="site" description="Important for catalytic activity, responsible for pKa modulation of the active site Glu and correct orientation of both the proton donor and substrate" evidence="6">
    <location>
        <position position="184"/>
    </location>
</feature>
<evidence type="ECO:0000256" key="9">
    <source>
        <dbReference type="SAM" id="SignalP"/>
    </source>
</evidence>
<dbReference type="KEGG" id="cchl:FPL14_19565"/>
<evidence type="ECO:0000256" key="8">
    <source>
        <dbReference type="SAM" id="MobiDB-lite"/>
    </source>
</evidence>
<dbReference type="Pfam" id="PF04616">
    <property type="entry name" value="Glyco_hydro_43"/>
    <property type="match status" value="1"/>
</dbReference>
<dbReference type="GO" id="GO:0005975">
    <property type="term" value="P:carbohydrate metabolic process"/>
    <property type="evidence" value="ECO:0007669"/>
    <property type="project" value="InterPro"/>
</dbReference>
<dbReference type="SUPFAM" id="SSF75005">
    <property type="entry name" value="Arabinanase/levansucrase/invertase"/>
    <property type="match status" value="1"/>
</dbReference>
<accession>A0A7G5C1Q2</accession>
<comment type="similarity">
    <text evidence="2 7">Belongs to the glycosyl hydrolase 43 family.</text>
</comment>
<dbReference type="InterPro" id="IPR032291">
    <property type="entry name" value="Abn2_C"/>
</dbReference>
<gene>
    <name evidence="11" type="ORF">FPL14_19565</name>
</gene>
<dbReference type="InterPro" id="IPR006710">
    <property type="entry name" value="Glyco_hydro_43"/>
</dbReference>
<evidence type="ECO:0000256" key="5">
    <source>
        <dbReference type="PIRSR" id="PIRSR606710-1"/>
    </source>
</evidence>
<dbReference type="PROSITE" id="PS51257">
    <property type="entry name" value="PROKAR_LIPOPROTEIN"/>
    <property type="match status" value="1"/>
</dbReference>
<keyword evidence="9" id="KW-0732">Signal</keyword>
<feature type="active site" description="Proton donor" evidence="5">
    <location>
        <position position="240"/>
    </location>
</feature>
<evidence type="ECO:0000256" key="4">
    <source>
        <dbReference type="ARBA" id="ARBA00023295"/>
    </source>
</evidence>
<evidence type="ECO:0000256" key="7">
    <source>
        <dbReference type="RuleBase" id="RU361187"/>
    </source>
</evidence>
<feature type="signal peptide" evidence="9">
    <location>
        <begin position="1"/>
        <end position="30"/>
    </location>
</feature>
<evidence type="ECO:0000256" key="3">
    <source>
        <dbReference type="ARBA" id="ARBA00022801"/>
    </source>
</evidence>
<evidence type="ECO:0000259" key="10">
    <source>
        <dbReference type="Pfam" id="PF16369"/>
    </source>
</evidence>